<dbReference type="AlphaFoldDB" id="A0AB37CAU5"/>
<dbReference type="Proteomes" id="UP000247117">
    <property type="component" value="Unassembled WGS sequence"/>
</dbReference>
<name>A0AB37CAU5_CLOPF</name>
<comment type="caution">
    <text evidence="1">The sequence shown here is derived from an EMBL/GenBank/DDBJ whole genome shotgun (WGS) entry which is preliminary data.</text>
</comment>
<evidence type="ECO:0008006" key="3">
    <source>
        <dbReference type="Google" id="ProtNLM"/>
    </source>
</evidence>
<protein>
    <recommendedName>
        <fullName evidence="3">Phage protein</fullName>
    </recommendedName>
</protein>
<sequence length="118" mass="13901">MSSKENNVKRLVEEMVDIKEEQSKSDLVINVRMKVDEESFENFKRKIIEIKGELNNEYTYEVITKDEYIKGYICGMGINANIDFIKDHWNQISKGFNFVIKAGDKYYSVEKFNEVIRG</sequence>
<dbReference type="RefSeq" id="WP_110083188.1">
    <property type="nucleotide sequence ID" value="NZ_PJTB01000001.1"/>
</dbReference>
<proteinExistence type="predicted"/>
<accession>A0AB37CAU5</accession>
<gene>
    <name evidence="1" type="ORF">CYK91_03000</name>
</gene>
<evidence type="ECO:0000313" key="2">
    <source>
        <dbReference type="Proteomes" id="UP000247117"/>
    </source>
</evidence>
<dbReference type="EMBL" id="PJTB01000001">
    <property type="protein sequence ID" value="PWX42112.1"/>
    <property type="molecule type" value="Genomic_DNA"/>
</dbReference>
<evidence type="ECO:0000313" key="1">
    <source>
        <dbReference type="EMBL" id="PWX42112.1"/>
    </source>
</evidence>
<reference evidence="1 2" key="1">
    <citation type="journal article" date="2018" name="BMC Genomics">
        <title>Whole genome analysis reveals the diversity and evolutionary relationships between necrotic enteritis-causing strains of Clostridium perfringens.</title>
        <authorList>
            <person name="Lacey J.A."/>
            <person name="Allnutt T.R."/>
            <person name="Vezina B."/>
            <person name="Van T.T.H."/>
            <person name="Stent T."/>
            <person name="Han X."/>
            <person name="Rood J.I."/>
            <person name="Wade B."/>
            <person name="Keyburn A.L."/>
            <person name="Seeman T."/>
            <person name="Chen H."/>
            <person name="Haring V."/>
            <person name="Johanesen P.A."/>
            <person name="Lyras D."/>
            <person name="Moore R.J."/>
        </authorList>
    </citation>
    <scope>NUCLEOTIDE SEQUENCE [LARGE SCALE GENOMIC DNA]</scope>
    <source>
        <strain evidence="1 2">EUR-NE15</strain>
    </source>
</reference>
<organism evidence="1 2">
    <name type="scientific">Clostridium perfringens</name>
    <dbReference type="NCBI Taxonomy" id="1502"/>
    <lineage>
        <taxon>Bacteria</taxon>
        <taxon>Bacillati</taxon>
        <taxon>Bacillota</taxon>
        <taxon>Clostridia</taxon>
        <taxon>Eubacteriales</taxon>
        <taxon>Clostridiaceae</taxon>
        <taxon>Clostridium</taxon>
    </lineage>
</organism>